<evidence type="ECO:0000313" key="3">
    <source>
        <dbReference type="Proteomes" id="UP000292919"/>
    </source>
</evidence>
<gene>
    <name evidence="2" type="ORF">EB812_10085</name>
</gene>
<dbReference type="InterPro" id="IPR003776">
    <property type="entry name" value="YcaO-like_dom"/>
</dbReference>
<reference evidence="2 3" key="1">
    <citation type="submission" date="2018-12" db="EMBL/GenBank/DDBJ databases">
        <title>First genome draft of Desulfovibrio legallis sp. nov.</title>
        <authorList>
            <person name="Ben Dhia O."/>
            <person name="Najjari A."/>
            <person name="Ferjani R."/>
            <person name="Fhoula I."/>
            <person name="Fardeau M.-L."/>
            <person name="Boudabbous A."/>
            <person name="Ouzari H.I."/>
        </authorList>
    </citation>
    <scope>NUCLEOTIDE SEQUENCE [LARGE SCALE GENOMIC DNA]</scope>
    <source>
        <strain evidence="2 3">H1T</strain>
    </source>
</reference>
<dbReference type="PANTHER" id="PTHR37809">
    <property type="entry name" value="RIBOSOMAL PROTEIN S12 METHYLTHIOTRANSFERASE ACCESSORY FACTOR YCAO"/>
    <property type="match status" value="1"/>
</dbReference>
<dbReference type="PANTHER" id="PTHR37809:SF1">
    <property type="entry name" value="RIBOSOMAL PROTEIN S12 METHYLTHIOTRANSFERASE ACCESSORY FACTOR YCAO"/>
    <property type="match status" value="1"/>
</dbReference>
<dbReference type="RefSeq" id="WP_130958239.1">
    <property type="nucleotide sequence ID" value="NZ_DBFBQU010000298.1"/>
</dbReference>
<evidence type="ECO:0000313" key="2">
    <source>
        <dbReference type="EMBL" id="TBH78768.1"/>
    </source>
</evidence>
<organism evidence="2 3">
    <name type="scientific">Desulfovibrio legallii</name>
    <dbReference type="NCBI Taxonomy" id="571438"/>
    <lineage>
        <taxon>Bacteria</taxon>
        <taxon>Pseudomonadati</taxon>
        <taxon>Thermodesulfobacteriota</taxon>
        <taxon>Desulfovibrionia</taxon>
        <taxon>Desulfovibrionales</taxon>
        <taxon>Desulfovibrionaceae</taxon>
        <taxon>Desulfovibrio</taxon>
    </lineage>
</organism>
<dbReference type="Gene3D" id="3.30.1330.230">
    <property type="match status" value="2"/>
</dbReference>
<protein>
    <submittedName>
        <fullName evidence="2">Bacteriocin</fullName>
    </submittedName>
</protein>
<dbReference type="Pfam" id="PF02624">
    <property type="entry name" value="YcaO"/>
    <property type="match status" value="2"/>
</dbReference>
<evidence type="ECO:0000259" key="1">
    <source>
        <dbReference type="PROSITE" id="PS51664"/>
    </source>
</evidence>
<dbReference type="Proteomes" id="UP000292919">
    <property type="component" value="Unassembled WGS sequence"/>
</dbReference>
<sequence length="601" mass="64177">MNRSTPDSFADLPPLDYAYAHERTQATTGYFSCLPPASLSFDAALDRLEAAPYDDFLHLHLLRLLGKNRPAELRQLAARCADATDGTCPRPALAALLRECALLLPGLEDLDAALTPTARAAALAATPAVYLRAAAQPDFAASAAWSALFRANICEHHPLPRWGEADVPSLFAEARVRAALEAMAAQAGELRRQHVLLAANSGPAWQRPPAQETFLRAQDALMEAGLVEGREMRHEASLAPIALLRGWRVDVAVRNGAVRHTLRGAATAYGRGLSLAAARASCAMEIVERASAYVSVEEGGAAADDCGGPVVGRIAQRKNALPLVRARLSELRAQGREALDPNSLPLEAPYTDFPLHWLSAHDSGGATVLVPAQAVFLFCNLDEPALFVAGGSTGLASGNTPEEAKVAALTEIAERDAEAVTPYSRTRCFCLRSRDPRLQALLDDYAACGVRVQFQDLTTELGLPVYQSFVLGPDGAVVRATGAHLCGPRAALAALTETPWPYSPVRSAPPRPSGPGLAGLPVRDLEDLPDLSLPSPAAELRLLESVLEAQGRRPLYVDLTRADLDLPVVRALVPGLALTSEWERFSRPGLRLFARYLATAG</sequence>
<accession>A0A6H3F3D7</accession>
<feature type="domain" description="YcaO" evidence="1">
    <location>
        <begin position="270"/>
        <end position="601"/>
    </location>
</feature>
<name>A0A6H3F3D7_9BACT</name>
<comment type="caution">
    <text evidence="2">The sequence shown here is derived from an EMBL/GenBank/DDBJ whole genome shotgun (WGS) entry which is preliminary data.</text>
</comment>
<keyword evidence="3" id="KW-1185">Reference proteome</keyword>
<dbReference type="EMBL" id="SIXC01000013">
    <property type="protein sequence ID" value="TBH78768.1"/>
    <property type="molecule type" value="Genomic_DNA"/>
</dbReference>
<proteinExistence type="predicted"/>
<dbReference type="PROSITE" id="PS51664">
    <property type="entry name" value="YCAO"/>
    <property type="match status" value="1"/>
</dbReference>
<dbReference type="AlphaFoldDB" id="A0A6H3F3D7"/>